<keyword evidence="2" id="KW-1185">Reference proteome</keyword>
<accession>A0A7W0BV25</accession>
<protein>
    <recommendedName>
        <fullName evidence="3">Thioredoxin</fullName>
    </recommendedName>
</protein>
<evidence type="ECO:0008006" key="3">
    <source>
        <dbReference type="Google" id="ProtNLM"/>
    </source>
</evidence>
<name>A0A7W0BV25_9BACL</name>
<organism evidence="1 2">
    <name type="scientific">[Anoxybacillus] calidus</name>
    <dbReference type="NCBI Taxonomy" id="575178"/>
    <lineage>
        <taxon>Bacteria</taxon>
        <taxon>Bacillati</taxon>
        <taxon>Bacillota</taxon>
        <taxon>Bacilli</taxon>
        <taxon>Bacillales</taxon>
        <taxon>Anoxybacillaceae</taxon>
        <taxon>Paranoxybacillus</taxon>
    </lineage>
</organism>
<gene>
    <name evidence="1" type="ORF">HNQ85_002171</name>
</gene>
<proteinExistence type="predicted"/>
<comment type="caution">
    <text evidence="1">The sequence shown here is derived from an EMBL/GenBank/DDBJ whole genome shotgun (WGS) entry which is preliminary data.</text>
</comment>
<dbReference type="Proteomes" id="UP000580891">
    <property type="component" value="Unassembled WGS sequence"/>
</dbReference>
<sequence length="99" mass="11418">MNKISQLNCAIVAIFDETSCINCINVFRKVKNRIDIPIYFLKMDLAKKLVTIDCNPPVLLIFHRGNIIAKMCSQTMDKAASHSTYIRLIMEELKEHDFN</sequence>
<evidence type="ECO:0000313" key="1">
    <source>
        <dbReference type="EMBL" id="MBA2871881.1"/>
    </source>
</evidence>
<reference evidence="1 2" key="1">
    <citation type="submission" date="2020-07" db="EMBL/GenBank/DDBJ databases">
        <title>Genomic Encyclopedia of Type Strains, Phase IV (KMG-IV): sequencing the most valuable type-strain genomes for metagenomic binning, comparative biology and taxonomic classification.</title>
        <authorList>
            <person name="Goeker M."/>
        </authorList>
    </citation>
    <scope>NUCLEOTIDE SEQUENCE [LARGE SCALE GENOMIC DNA]</scope>
    <source>
        <strain evidence="1 2">DSM 25220</strain>
    </source>
</reference>
<dbReference type="AlphaFoldDB" id="A0A7W0BV25"/>
<evidence type="ECO:0000313" key="2">
    <source>
        <dbReference type="Proteomes" id="UP000580891"/>
    </source>
</evidence>
<dbReference type="EMBL" id="JACDUU010000005">
    <property type="protein sequence ID" value="MBA2871881.1"/>
    <property type="molecule type" value="Genomic_DNA"/>
</dbReference>